<organism evidence="16 17">
    <name type="scientific">Sinocyclocheilus rhinocerous</name>
    <dbReference type="NCBI Taxonomy" id="307959"/>
    <lineage>
        <taxon>Eukaryota</taxon>
        <taxon>Metazoa</taxon>
        <taxon>Chordata</taxon>
        <taxon>Craniata</taxon>
        <taxon>Vertebrata</taxon>
        <taxon>Euteleostomi</taxon>
        <taxon>Actinopterygii</taxon>
        <taxon>Neopterygii</taxon>
        <taxon>Teleostei</taxon>
        <taxon>Ostariophysi</taxon>
        <taxon>Cypriniformes</taxon>
        <taxon>Cyprinidae</taxon>
        <taxon>Cyprininae</taxon>
        <taxon>Sinocyclocheilus</taxon>
    </lineage>
</organism>
<dbReference type="OrthoDB" id="26525at2759"/>
<proteinExistence type="predicted"/>
<accession>A0A673GKX7</accession>
<feature type="region of interest" description="Disordered" evidence="13">
    <location>
        <begin position="36"/>
        <end position="65"/>
    </location>
</feature>
<evidence type="ECO:0000313" key="17">
    <source>
        <dbReference type="Proteomes" id="UP000472270"/>
    </source>
</evidence>
<comment type="subcellular location">
    <subcellularLocation>
        <location evidence="2">Cell projection</location>
        <location evidence="2">Ruffle membrane</location>
        <topology evidence="2">Peripheral membrane protein</topology>
        <orientation evidence="2">Cytoplasmic side</orientation>
    </subcellularLocation>
    <subcellularLocation>
        <location evidence="1">Cytoplasm</location>
        <location evidence="1">Cytoskeleton</location>
    </subcellularLocation>
</comment>
<dbReference type="Ensembl" id="ENSSRHT00000014584.1">
    <property type="protein sequence ID" value="ENSSRHP00000014091.1"/>
    <property type="gene ID" value="ENSSRHG00000007885.1"/>
</dbReference>
<evidence type="ECO:0000256" key="13">
    <source>
        <dbReference type="SAM" id="MobiDB-lite"/>
    </source>
</evidence>
<dbReference type="Pfam" id="PF21008">
    <property type="entry name" value="AIF-1"/>
    <property type="match status" value="1"/>
</dbReference>
<keyword evidence="10" id="KW-0472">Membrane</keyword>
<evidence type="ECO:0000256" key="11">
    <source>
        <dbReference type="ARBA" id="ARBA00023212"/>
    </source>
</evidence>
<dbReference type="RefSeq" id="XP_016381300.1">
    <property type="nucleotide sequence ID" value="XM_016525814.1"/>
</dbReference>
<dbReference type="GeneID" id="107718642"/>
<dbReference type="PANTHER" id="PTHR10356:SF5">
    <property type="entry name" value="ALLOGRAFT INFLAMMATORY FACTOR 1-LIKE"/>
    <property type="match status" value="1"/>
</dbReference>
<dbReference type="GO" id="GO:0005509">
    <property type="term" value="F:calcium ion binding"/>
    <property type="evidence" value="ECO:0007669"/>
    <property type="project" value="InterPro"/>
</dbReference>
<evidence type="ECO:0000256" key="7">
    <source>
        <dbReference type="ARBA" id="ARBA00022737"/>
    </source>
</evidence>
<keyword evidence="5" id="KW-0597">Phosphoprotein</keyword>
<keyword evidence="12" id="KW-0966">Cell projection</keyword>
<dbReference type="Proteomes" id="UP000472270">
    <property type="component" value="Unassembled WGS sequence"/>
</dbReference>
<dbReference type="PANTHER" id="PTHR10356">
    <property type="entry name" value="ALLOGRAFT INFLAMMATORY FACTOR-1"/>
    <property type="match status" value="1"/>
</dbReference>
<dbReference type="Gene3D" id="1.10.238.10">
    <property type="entry name" value="EF-hand"/>
    <property type="match status" value="1"/>
</dbReference>
<evidence type="ECO:0000256" key="14">
    <source>
        <dbReference type="SAM" id="SignalP"/>
    </source>
</evidence>
<feature type="chain" id="PRO_5025408603" evidence="14">
    <location>
        <begin position="25"/>
        <end position="214"/>
    </location>
</feature>
<dbReference type="InterPro" id="IPR049025">
    <property type="entry name" value="AIF-1_EF_pair"/>
</dbReference>
<evidence type="ECO:0000256" key="12">
    <source>
        <dbReference type="ARBA" id="ARBA00023273"/>
    </source>
</evidence>
<reference evidence="16" key="1">
    <citation type="submission" date="2025-08" db="UniProtKB">
        <authorList>
            <consortium name="Ensembl"/>
        </authorList>
    </citation>
    <scope>IDENTIFICATION</scope>
</reference>
<keyword evidence="9" id="KW-0007">Acetylation</keyword>
<keyword evidence="6" id="KW-0479">Metal-binding</keyword>
<dbReference type="GO" id="GO:0051017">
    <property type="term" value="P:actin filament bundle assembly"/>
    <property type="evidence" value="ECO:0007669"/>
    <property type="project" value="TreeGrafter"/>
</dbReference>
<evidence type="ECO:0000256" key="4">
    <source>
        <dbReference type="ARBA" id="ARBA00022490"/>
    </source>
</evidence>
<evidence type="ECO:0000256" key="2">
    <source>
        <dbReference type="ARBA" id="ARBA00004599"/>
    </source>
</evidence>
<gene>
    <name evidence="16" type="primary">LOC107718642</name>
</gene>
<sequence>MSACITSLRRTVAFIAAFLASSECITETCASKQREIPSLPHNRREQSPTPVSLLSLPSLPPLDRPSMPSNLDLQGGKAFGLLKAQQREKLEEINKEFMEDQKYRDEEDLPEKLDSLKNKYAEFDLNDQGEIDMMGLKRMMEKLGVPKTHLEMKKMISEVTGGCSDTINYRDFVKMMLGKRSAVLKLVMMFEDKANGASCKAGGPPPKRDITSLP</sequence>
<evidence type="ECO:0000256" key="10">
    <source>
        <dbReference type="ARBA" id="ARBA00023136"/>
    </source>
</evidence>
<evidence type="ECO:0000256" key="1">
    <source>
        <dbReference type="ARBA" id="ARBA00004245"/>
    </source>
</evidence>
<feature type="compositionally biased region" description="Low complexity" evidence="13">
    <location>
        <begin position="47"/>
        <end position="57"/>
    </location>
</feature>
<evidence type="ECO:0000256" key="3">
    <source>
        <dbReference type="ARBA" id="ARBA00022475"/>
    </source>
</evidence>
<dbReference type="PROSITE" id="PS50222">
    <property type="entry name" value="EF_HAND_2"/>
    <property type="match status" value="1"/>
</dbReference>
<evidence type="ECO:0000313" key="16">
    <source>
        <dbReference type="Ensembl" id="ENSSRHP00000014091.1"/>
    </source>
</evidence>
<evidence type="ECO:0000256" key="5">
    <source>
        <dbReference type="ARBA" id="ARBA00022553"/>
    </source>
</evidence>
<dbReference type="GO" id="GO:0097178">
    <property type="term" value="P:ruffle assembly"/>
    <property type="evidence" value="ECO:0007669"/>
    <property type="project" value="TreeGrafter"/>
</dbReference>
<feature type="signal peptide" evidence="14">
    <location>
        <begin position="1"/>
        <end position="24"/>
    </location>
</feature>
<dbReference type="InterPro" id="IPR002048">
    <property type="entry name" value="EF_hand_dom"/>
</dbReference>
<evidence type="ECO:0000256" key="8">
    <source>
        <dbReference type="ARBA" id="ARBA00022837"/>
    </source>
</evidence>
<protein>
    <submittedName>
        <fullName evidence="16">Allograft inflammatory factor 1-like</fullName>
    </submittedName>
</protein>
<keyword evidence="4" id="KW-0963">Cytoplasm</keyword>
<feature type="domain" description="EF-hand" evidence="15">
    <location>
        <begin position="111"/>
        <end position="146"/>
    </location>
</feature>
<evidence type="ECO:0000256" key="6">
    <source>
        <dbReference type="ARBA" id="ARBA00022723"/>
    </source>
</evidence>
<keyword evidence="11" id="KW-0206">Cytoskeleton</keyword>
<dbReference type="GO" id="GO:0005884">
    <property type="term" value="C:actin filament"/>
    <property type="evidence" value="ECO:0007669"/>
    <property type="project" value="TreeGrafter"/>
</dbReference>
<dbReference type="GO" id="GO:0051015">
    <property type="term" value="F:actin filament binding"/>
    <property type="evidence" value="ECO:0007669"/>
    <property type="project" value="TreeGrafter"/>
</dbReference>
<keyword evidence="17" id="KW-1185">Reference proteome</keyword>
<dbReference type="SUPFAM" id="SSF47473">
    <property type="entry name" value="EF-hand"/>
    <property type="match status" value="1"/>
</dbReference>
<dbReference type="InterPro" id="IPR042433">
    <property type="entry name" value="AIF1/AIF1L"/>
</dbReference>
<name>A0A673GKX7_9TELE</name>
<keyword evidence="7" id="KW-0677">Repeat</keyword>
<dbReference type="AlphaFoldDB" id="A0A673GKX7"/>
<evidence type="ECO:0000259" key="15">
    <source>
        <dbReference type="PROSITE" id="PS50222"/>
    </source>
</evidence>
<dbReference type="FunFam" id="1.10.238.10:FF:000106">
    <property type="entry name" value="Allograft inflammatory factor 1"/>
    <property type="match status" value="1"/>
</dbReference>
<evidence type="ECO:0000256" key="9">
    <source>
        <dbReference type="ARBA" id="ARBA00022990"/>
    </source>
</evidence>
<reference evidence="16" key="2">
    <citation type="submission" date="2025-09" db="UniProtKB">
        <authorList>
            <consortium name="Ensembl"/>
        </authorList>
    </citation>
    <scope>IDENTIFICATION</scope>
</reference>
<dbReference type="KEGG" id="srx:107718642"/>
<keyword evidence="14" id="KW-0732">Signal</keyword>
<keyword evidence="3" id="KW-1003">Cell membrane</keyword>
<keyword evidence="8" id="KW-0106">Calcium</keyword>
<dbReference type="InterPro" id="IPR011992">
    <property type="entry name" value="EF-hand-dom_pair"/>
</dbReference>
<dbReference type="GO" id="GO:0032587">
    <property type="term" value="C:ruffle membrane"/>
    <property type="evidence" value="ECO:0007669"/>
    <property type="project" value="UniProtKB-SubCell"/>
</dbReference>